<dbReference type="AlphaFoldDB" id="A0A5C5XAJ7"/>
<dbReference type="EMBL" id="SJPG01000001">
    <property type="protein sequence ID" value="TWT59729.1"/>
    <property type="molecule type" value="Genomic_DNA"/>
</dbReference>
<dbReference type="Proteomes" id="UP000316095">
    <property type="component" value="Unassembled WGS sequence"/>
</dbReference>
<reference evidence="1 2" key="1">
    <citation type="submission" date="2019-02" db="EMBL/GenBank/DDBJ databases">
        <title>Deep-cultivation of Planctomycetes and their phenomic and genomic characterization uncovers novel biology.</title>
        <authorList>
            <person name="Wiegand S."/>
            <person name="Jogler M."/>
            <person name="Boedeker C."/>
            <person name="Pinto D."/>
            <person name="Vollmers J."/>
            <person name="Rivas-Marin E."/>
            <person name="Kohn T."/>
            <person name="Peeters S.H."/>
            <person name="Heuer A."/>
            <person name="Rast P."/>
            <person name="Oberbeckmann S."/>
            <person name="Bunk B."/>
            <person name="Jeske O."/>
            <person name="Meyerdierks A."/>
            <person name="Storesund J.E."/>
            <person name="Kallscheuer N."/>
            <person name="Luecker S."/>
            <person name="Lage O.M."/>
            <person name="Pohl T."/>
            <person name="Merkel B.J."/>
            <person name="Hornburger P."/>
            <person name="Mueller R.-W."/>
            <person name="Bruemmer F."/>
            <person name="Labrenz M."/>
            <person name="Spormann A.M."/>
            <person name="Op Den Camp H."/>
            <person name="Overmann J."/>
            <person name="Amann R."/>
            <person name="Jetten M.S.M."/>
            <person name="Mascher T."/>
            <person name="Medema M.H."/>
            <person name="Devos D.P."/>
            <person name="Kaster A.-K."/>
            <person name="Ovreas L."/>
            <person name="Rohde M."/>
            <person name="Galperin M.Y."/>
            <person name="Jogler C."/>
        </authorList>
    </citation>
    <scope>NUCLEOTIDE SEQUENCE [LARGE SCALE GENOMIC DNA]</scope>
    <source>
        <strain evidence="1 2">Pan54</strain>
    </source>
</reference>
<gene>
    <name evidence="1" type="ORF">Pan54_04390</name>
</gene>
<keyword evidence="2" id="KW-1185">Reference proteome</keyword>
<protein>
    <submittedName>
        <fullName evidence="1">Uncharacterized protein</fullName>
    </submittedName>
</protein>
<organism evidence="1 2">
    <name type="scientific">Rubinisphaera italica</name>
    <dbReference type="NCBI Taxonomy" id="2527969"/>
    <lineage>
        <taxon>Bacteria</taxon>
        <taxon>Pseudomonadati</taxon>
        <taxon>Planctomycetota</taxon>
        <taxon>Planctomycetia</taxon>
        <taxon>Planctomycetales</taxon>
        <taxon>Planctomycetaceae</taxon>
        <taxon>Rubinisphaera</taxon>
    </lineage>
</organism>
<comment type="caution">
    <text evidence="1">The sequence shown here is derived from an EMBL/GenBank/DDBJ whole genome shotgun (WGS) entry which is preliminary data.</text>
</comment>
<proteinExistence type="predicted"/>
<evidence type="ECO:0000313" key="2">
    <source>
        <dbReference type="Proteomes" id="UP000316095"/>
    </source>
</evidence>
<sequence length="69" mass="8049">MREINRMVFITVFHEQIPLLCECDIVGILLWARIGTRLPEQGNRMRKLCKYSVFSVIVSKKDAISCHQL</sequence>
<name>A0A5C5XAJ7_9PLAN</name>
<accession>A0A5C5XAJ7</accession>
<evidence type="ECO:0000313" key="1">
    <source>
        <dbReference type="EMBL" id="TWT59729.1"/>
    </source>
</evidence>